<evidence type="ECO:0000256" key="6">
    <source>
        <dbReference type="ARBA" id="ARBA00022764"/>
    </source>
</evidence>
<dbReference type="InterPro" id="IPR005948">
    <property type="entry name" value="ThiB-like"/>
</dbReference>
<dbReference type="CDD" id="cd13545">
    <property type="entry name" value="PBP2_TbpA"/>
    <property type="match status" value="1"/>
</dbReference>
<protein>
    <recommendedName>
        <fullName evidence="3">Thiamine-binding periplasmic protein</fullName>
    </recommendedName>
</protein>
<dbReference type="Pfam" id="PF01547">
    <property type="entry name" value="SBP_bac_1"/>
    <property type="match status" value="1"/>
</dbReference>
<dbReference type="PANTHER" id="PTHR30006:SF3">
    <property type="entry name" value="THIAMINE-BINDING PERIPLASMIC PROTEIN"/>
    <property type="match status" value="1"/>
</dbReference>
<evidence type="ECO:0000256" key="3">
    <source>
        <dbReference type="ARBA" id="ARBA00019815"/>
    </source>
</evidence>
<name>A0ABW2F0F4_9GAMM</name>
<dbReference type="NCBIfam" id="TIGR01254">
    <property type="entry name" value="sfuA"/>
    <property type="match status" value="1"/>
</dbReference>
<dbReference type="RefSeq" id="WP_346061158.1">
    <property type="nucleotide sequence ID" value="NZ_BAAADR010000003.1"/>
</dbReference>
<evidence type="ECO:0000256" key="1">
    <source>
        <dbReference type="ARBA" id="ARBA00004418"/>
    </source>
</evidence>
<evidence type="ECO:0000313" key="8">
    <source>
        <dbReference type="EMBL" id="MFC7091699.1"/>
    </source>
</evidence>
<keyword evidence="5 7" id="KW-0732">Signal</keyword>
<evidence type="ECO:0000256" key="7">
    <source>
        <dbReference type="SAM" id="SignalP"/>
    </source>
</evidence>
<dbReference type="InterPro" id="IPR005967">
    <property type="entry name" value="ThiB"/>
</dbReference>
<keyword evidence="9" id="KW-1185">Reference proteome</keyword>
<evidence type="ECO:0000256" key="4">
    <source>
        <dbReference type="ARBA" id="ARBA00022448"/>
    </source>
</evidence>
<keyword evidence="4" id="KW-0813">Transport</keyword>
<dbReference type="EMBL" id="JBHSZP010000043">
    <property type="protein sequence ID" value="MFC7091699.1"/>
    <property type="molecule type" value="Genomic_DNA"/>
</dbReference>
<dbReference type="InterPro" id="IPR006059">
    <property type="entry name" value="SBP"/>
</dbReference>
<sequence>MKPIITTLSALALSLTSGAVSAQERTLTVYTYGSFVSEWGPGPGIEAAFEARCGDCDLEFVALDGGVDILQRLRLEGEGSAADLVLGLDMNLMAEARALDLLAPHGVDTAALALPIDWRDDTFLPFDWGHFAFVYDTEQLATPPASFAELLEAPDDVRVIIQDPRTSTTGQGLLLWIKQVYGDAAPEAWERLNERVLTVTPGWSQAYFSLFMNGEAPMVLSYATSPAYHMAVEESDRYQAAEFAEGHYLQVETAAMLKSSDEPELARDFLSFMLTPDFQRHIPLGNVMNPAIDLGDELPEVFERLIEPASLTFTPEEVRDNRRAWIREWLNASSR</sequence>
<proteinExistence type="inferred from homology"/>
<feature type="chain" id="PRO_5047108029" description="Thiamine-binding periplasmic protein" evidence="7">
    <location>
        <begin position="23"/>
        <end position="335"/>
    </location>
</feature>
<organism evidence="8 9">
    <name type="scientific">Halomonas salifodinae</name>
    <dbReference type="NCBI Taxonomy" id="438745"/>
    <lineage>
        <taxon>Bacteria</taxon>
        <taxon>Pseudomonadati</taxon>
        <taxon>Pseudomonadota</taxon>
        <taxon>Gammaproteobacteria</taxon>
        <taxon>Oceanospirillales</taxon>
        <taxon>Halomonadaceae</taxon>
        <taxon>Halomonas</taxon>
    </lineage>
</organism>
<evidence type="ECO:0000256" key="2">
    <source>
        <dbReference type="ARBA" id="ARBA00008520"/>
    </source>
</evidence>
<comment type="similarity">
    <text evidence="2">Belongs to the bacterial solute-binding protein 1 family.</text>
</comment>
<gene>
    <name evidence="8" type="primary">thiB</name>
    <name evidence="8" type="ORF">ACFQH5_19325</name>
</gene>
<feature type="signal peptide" evidence="7">
    <location>
        <begin position="1"/>
        <end position="22"/>
    </location>
</feature>
<dbReference type="SUPFAM" id="SSF53850">
    <property type="entry name" value="Periplasmic binding protein-like II"/>
    <property type="match status" value="1"/>
</dbReference>
<evidence type="ECO:0000313" key="9">
    <source>
        <dbReference type="Proteomes" id="UP001596411"/>
    </source>
</evidence>
<comment type="subcellular location">
    <subcellularLocation>
        <location evidence="1">Periplasm</location>
    </subcellularLocation>
</comment>
<comment type="caution">
    <text evidence="8">The sequence shown here is derived from an EMBL/GenBank/DDBJ whole genome shotgun (WGS) entry which is preliminary data.</text>
</comment>
<accession>A0ABW2F0F4</accession>
<evidence type="ECO:0000256" key="5">
    <source>
        <dbReference type="ARBA" id="ARBA00022729"/>
    </source>
</evidence>
<keyword evidence="6" id="KW-0574">Periplasm</keyword>
<dbReference type="Gene3D" id="3.40.190.10">
    <property type="entry name" value="Periplasmic binding protein-like II"/>
    <property type="match status" value="2"/>
</dbReference>
<reference evidence="9" key="1">
    <citation type="journal article" date="2019" name="Int. J. Syst. Evol. Microbiol.">
        <title>The Global Catalogue of Microorganisms (GCM) 10K type strain sequencing project: providing services to taxonomists for standard genome sequencing and annotation.</title>
        <authorList>
            <consortium name="The Broad Institute Genomics Platform"/>
            <consortium name="The Broad Institute Genome Sequencing Center for Infectious Disease"/>
            <person name="Wu L."/>
            <person name="Ma J."/>
        </authorList>
    </citation>
    <scope>NUCLEOTIDE SEQUENCE [LARGE SCALE GENOMIC DNA]</scope>
    <source>
        <strain evidence="9">CGMCC 1.13666</strain>
    </source>
</reference>
<dbReference type="PANTHER" id="PTHR30006">
    <property type="entry name" value="THIAMINE-BINDING PERIPLASMIC PROTEIN-RELATED"/>
    <property type="match status" value="1"/>
</dbReference>
<dbReference type="Proteomes" id="UP001596411">
    <property type="component" value="Unassembled WGS sequence"/>
</dbReference>
<dbReference type="NCBIfam" id="TIGR01276">
    <property type="entry name" value="thiB"/>
    <property type="match status" value="1"/>
</dbReference>